<evidence type="ECO:0000259" key="1">
    <source>
        <dbReference type="SMART" id="SM00347"/>
    </source>
</evidence>
<dbReference type="GO" id="GO:0006950">
    <property type="term" value="P:response to stress"/>
    <property type="evidence" value="ECO:0007669"/>
    <property type="project" value="TreeGrafter"/>
</dbReference>
<dbReference type="AlphaFoldDB" id="A0A916TB73"/>
<dbReference type="SUPFAM" id="SSF46785">
    <property type="entry name" value="Winged helix' DNA-binding domain"/>
    <property type="match status" value="1"/>
</dbReference>
<dbReference type="InterPro" id="IPR039422">
    <property type="entry name" value="MarR/SlyA-like"/>
</dbReference>
<gene>
    <name evidence="2" type="ORF">GCM10011489_28090</name>
</gene>
<dbReference type="CDD" id="cd00090">
    <property type="entry name" value="HTH_ARSR"/>
    <property type="match status" value="1"/>
</dbReference>
<keyword evidence="3" id="KW-1185">Reference proteome</keyword>
<dbReference type="InterPro" id="IPR036390">
    <property type="entry name" value="WH_DNA-bd_sf"/>
</dbReference>
<dbReference type="Proteomes" id="UP000621454">
    <property type="component" value="Unassembled WGS sequence"/>
</dbReference>
<dbReference type="GO" id="GO:0003700">
    <property type="term" value="F:DNA-binding transcription factor activity"/>
    <property type="evidence" value="ECO:0007669"/>
    <property type="project" value="InterPro"/>
</dbReference>
<feature type="domain" description="HTH marR-type" evidence="1">
    <location>
        <begin position="37"/>
        <end position="131"/>
    </location>
</feature>
<dbReference type="RefSeq" id="WP_229742667.1">
    <property type="nucleotide sequence ID" value="NZ_BMGC01000022.1"/>
</dbReference>
<dbReference type="PANTHER" id="PTHR33164:SF99">
    <property type="entry name" value="MARR FAMILY REGULATORY PROTEIN"/>
    <property type="match status" value="1"/>
</dbReference>
<organism evidence="2 3">
    <name type="scientific">Gordonia jinhuaensis</name>
    <dbReference type="NCBI Taxonomy" id="1517702"/>
    <lineage>
        <taxon>Bacteria</taxon>
        <taxon>Bacillati</taxon>
        <taxon>Actinomycetota</taxon>
        <taxon>Actinomycetes</taxon>
        <taxon>Mycobacteriales</taxon>
        <taxon>Gordoniaceae</taxon>
        <taxon>Gordonia</taxon>
    </lineage>
</organism>
<accession>A0A916TB73</accession>
<dbReference type="InterPro" id="IPR036388">
    <property type="entry name" value="WH-like_DNA-bd_sf"/>
</dbReference>
<comment type="caution">
    <text evidence="2">The sequence shown here is derived from an EMBL/GenBank/DDBJ whole genome shotgun (WGS) entry which is preliminary data.</text>
</comment>
<evidence type="ECO:0000313" key="3">
    <source>
        <dbReference type="Proteomes" id="UP000621454"/>
    </source>
</evidence>
<dbReference type="InterPro" id="IPR011991">
    <property type="entry name" value="ArsR-like_HTH"/>
</dbReference>
<dbReference type="SMART" id="SM00347">
    <property type="entry name" value="HTH_MARR"/>
    <property type="match status" value="1"/>
</dbReference>
<reference evidence="2" key="1">
    <citation type="journal article" date="2014" name="Int. J. Syst. Evol. Microbiol.">
        <title>Complete genome sequence of Corynebacterium casei LMG S-19264T (=DSM 44701T), isolated from a smear-ripened cheese.</title>
        <authorList>
            <consortium name="US DOE Joint Genome Institute (JGI-PGF)"/>
            <person name="Walter F."/>
            <person name="Albersmeier A."/>
            <person name="Kalinowski J."/>
            <person name="Ruckert C."/>
        </authorList>
    </citation>
    <scope>NUCLEOTIDE SEQUENCE</scope>
    <source>
        <strain evidence="2">CGMCC 1.12827</strain>
    </source>
</reference>
<dbReference type="EMBL" id="BMGC01000022">
    <property type="protein sequence ID" value="GGB38779.1"/>
    <property type="molecule type" value="Genomic_DNA"/>
</dbReference>
<evidence type="ECO:0000313" key="2">
    <source>
        <dbReference type="EMBL" id="GGB38779.1"/>
    </source>
</evidence>
<sequence>MTSELARPRSVADLPDFWRHFLALRDRMEHGITEAYAELGIENINPRFTRAVMFLADGPLTIRELAERAQVTHSAMSQSVAAMRKAGLVTTEIGEDARARVISLTERGHEVAPLLWDEWYATEAVVTEVERETGMSLDAWVEAMDRALDRRSFSSRLRDRLHEQRHERRAR</sequence>
<proteinExistence type="predicted"/>
<reference evidence="2" key="2">
    <citation type="submission" date="2020-09" db="EMBL/GenBank/DDBJ databases">
        <authorList>
            <person name="Sun Q."/>
            <person name="Zhou Y."/>
        </authorList>
    </citation>
    <scope>NUCLEOTIDE SEQUENCE</scope>
    <source>
        <strain evidence="2">CGMCC 1.12827</strain>
    </source>
</reference>
<dbReference type="Gene3D" id="1.10.10.10">
    <property type="entry name" value="Winged helix-like DNA-binding domain superfamily/Winged helix DNA-binding domain"/>
    <property type="match status" value="1"/>
</dbReference>
<dbReference type="InterPro" id="IPR000835">
    <property type="entry name" value="HTH_MarR-typ"/>
</dbReference>
<dbReference type="PANTHER" id="PTHR33164">
    <property type="entry name" value="TRANSCRIPTIONAL REGULATOR, MARR FAMILY"/>
    <property type="match status" value="1"/>
</dbReference>
<protein>
    <recommendedName>
        <fullName evidence="1">HTH marR-type domain-containing protein</fullName>
    </recommendedName>
</protein>
<dbReference type="Pfam" id="PF12802">
    <property type="entry name" value="MarR_2"/>
    <property type="match status" value="1"/>
</dbReference>
<name>A0A916TB73_9ACTN</name>